<dbReference type="PANTHER" id="PTHR24067">
    <property type="entry name" value="UBIQUITIN-CONJUGATING ENZYME E2"/>
    <property type="match status" value="1"/>
</dbReference>
<proteinExistence type="predicted"/>
<dbReference type="EC" id="2.3.2.23" evidence="2"/>
<evidence type="ECO:0000259" key="14">
    <source>
        <dbReference type="PROSITE" id="PS50127"/>
    </source>
</evidence>
<keyword evidence="16" id="KW-1185">Reference proteome</keyword>
<dbReference type="InterPro" id="IPR050113">
    <property type="entry name" value="Ub_conjugating_enzyme"/>
</dbReference>
<evidence type="ECO:0000256" key="12">
    <source>
        <dbReference type="ARBA" id="ARBA00042181"/>
    </source>
</evidence>
<evidence type="ECO:0000313" key="15">
    <source>
        <dbReference type="EMBL" id="KAF9126435.1"/>
    </source>
</evidence>
<feature type="domain" description="UBC core" evidence="14">
    <location>
        <begin position="5"/>
        <end position="162"/>
    </location>
</feature>
<comment type="subcellular location">
    <subcellularLocation>
        <location evidence="1">Endoplasmic reticulum membrane</location>
    </subcellularLocation>
</comment>
<name>A0A9P5RC66_9FUNG</name>
<sequence length="279" mass="30097">MATKGAYKRLTKEYINIQKSPPAYLFARPLETNILEWHYVLKGPPETPYFGGEYHGKLVFPADYPFKPPSIRMITPNGRFQVNTRLCLSMSDFHPGTWNPSWSVATILNGLLSFMSQDESTTGSINTSRYERALLALRSHAFNISNPQFKEIFPELVAVQQVPLHIAFPNAPVVEAPPVTTTAPALSAGAIQRRTVDGQRGAAGAARGQAVLAGAGAHGANGVGANGAAGAAVARRPSLFSMSQWHKWLAFFLVFAYLVIAKTITRATASSSSAASSLH</sequence>
<evidence type="ECO:0000313" key="16">
    <source>
        <dbReference type="Proteomes" id="UP000748756"/>
    </source>
</evidence>
<dbReference type="CDD" id="cd23799">
    <property type="entry name" value="UBCc_UBE2J"/>
    <property type="match status" value="1"/>
</dbReference>
<evidence type="ECO:0000256" key="2">
    <source>
        <dbReference type="ARBA" id="ARBA00012486"/>
    </source>
</evidence>
<dbReference type="InterPro" id="IPR000608">
    <property type="entry name" value="UBC"/>
</dbReference>
<keyword evidence="4 13" id="KW-0812">Transmembrane</keyword>
<evidence type="ECO:0000256" key="1">
    <source>
        <dbReference type="ARBA" id="ARBA00004586"/>
    </source>
</evidence>
<dbReference type="Pfam" id="PF00179">
    <property type="entry name" value="UQ_con"/>
    <property type="match status" value="1"/>
</dbReference>
<keyword evidence="7" id="KW-0256">Endoplasmic reticulum</keyword>
<evidence type="ECO:0000256" key="3">
    <source>
        <dbReference type="ARBA" id="ARBA00022679"/>
    </source>
</evidence>
<evidence type="ECO:0000256" key="4">
    <source>
        <dbReference type="ARBA" id="ARBA00022692"/>
    </source>
</evidence>
<dbReference type="InterPro" id="IPR016135">
    <property type="entry name" value="UBQ-conjugating_enzyme/RWD"/>
</dbReference>
<evidence type="ECO:0000256" key="7">
    <source>
        <dbReference type="ARBA" id="ARBA00022824"/>
    </source>
</evidence>
<keyword evidence="10 13" id="KW-0472">Membrane</keyword>
<feature type="transmembrane region" description="Helical" evidence="13">
    <location>
        <begin position="245"/>
        <end position="264"/>
    </location>
</feature>
<dbReference type="GO" id="GO:0061631">
    <property type="term" value="F:ubiquitin conjugating enzyme activity"/>
    <property type="evidence" value="ECO:0007669"/>
    <property type="project" value="UniProtKB-EC"/>
</dbReference>
<evidence type="ECO:0000256" key="9">
    <source>
        <dbReference type="ARBA" id="ARBA00022989"/>
    </source>
</evidence>
<keyword evidence="3" id="KW-0808">Transferase</keyword>
<gene>
    <name evidence="15" type="primary">UBC6</name>
    <name evidence="15" type="ORF">BG015_004700</name>
</gene>
<reference evidence="15" key="1">
    <citation type="journal article" date="2020" name="Fungal Divers.">
        <title>Resolving the Mortierellaceae phylogeny through synthesis of multi-gene phylogenetics and phylogenomics.</title>
        <authorList>
            <person name="Vandepol N."/>
            <person name="Liber J."/>
            <person name="Desiro A."/>
            <person name="Na H."/>
            <person name="Kennedy M."/>
            <person name="Barry K."/>
            <person name="Grigoriev I.V."/>
            <person name="Miller A.N."/>
            <person name="O'Donnell K."/>
            <person name="Stajich J.E."/>
            <person name="Bonito G."/>
        </authorList>
    </citation>
    <scope>NUCLEOTIDE SEQUENCE</scope>
    <source>
        <strain evidence="15">NRRL 6426</strain>
    </source>
</reference>
<keyword evidence="5" id="KW-0547">Nucleotide-binding</keyword>
<dbReference type="SMART" id="SM00212">
    <property type="entry name" value="UBCc"/>
    <property type="match status" value="1"/>
</dbReference>
<dbReference type="AlphaFoldDB" id="A0A9P5RC66"/>
<dbReference type="GO" id="GO:0005789">
    <property type="term" value="C:endoplasmic reticulum membrane"/>
    <property type="evidence" value="ECO:0007669"/>
    <property type="project" value="UniProtKB-SubCell"/>
</dbReference>
<dbReference type="FunFam" id="3.10.110.10:FF:000023">
    <property type="entry name" value="Ubiquitin-conjugating enzyme E2 J2"/>
    <property type="match status" value="1"/>
</dbReference>
<dbReference type="Proteomes" id="UP000748756">
    <property type="component" value="Unassembled WGS sequence"/>
</dbReference>
<evidence type="ECO:0000256" key="5">
    <source>
        <dbReference type="ARBA" id="ARBA00022741"/>
    </source>
</evidence>
<keyword evidence="9 13" id="KW-1133">Transmembrane helix</keyword>
<keyword evidence="8" id="KW-0067">ATP-binding</keyword>
<keyword evidence="6" id="KW-0833">Ubl conjugation pathway</keyword>
<evidence type="ECO:0000256" key="10">
    <source>
        <dbReference type="ARBA" id="ARBA00023136"/>
    </source>
</evidence>
<dbReference type="EMBL" id="JAAAUQ010002194">
    <property type="protein sequence ID" value="KAF9126435.1"/>
    <property type="molecule type" value="Genomic_DNA"/>
</dbReference>
<comment type="caution">
    <text evidence="15">The sequence shown here is derived from an EMBL/GenBank/DDBJ whole genome shotgun (WGS) entry which is preliminary data.</text>
</comment>
<protein>
    <recommendedName>
        <fullName evidence="11">Ubiquitin-conjugating enzyme E2 6</fullName>
        <ecNumber evidence="2">2.3.2.23</ecNumber>
    </recommendedName>
    <alternativeName>
        <fullName evidence="12">E2 ubiquitin-conjugating enzyme 6</fullName>
    </alternativeName>
</protein>
<evidence type="ECO:0000256" key="6">
    <source>
        <dbReference type="ARBA" id="ARBA00022786"/>
    </source>
</evidence>
<dbReference type="GO" id="GO:0005524">
    <property type="term" value="F:ATP binding"/>
    <property type="evidence" value="ECO:0007669"/>
    <property type="project" value="UniProtKB-KW"/>
</dbReference>
<evidence type="ECO:0000256" key="8">
    <source>
        <dbReference type="ARBA" id="ARBA00022840"/>
    </source>
</evidence>
<dbReference type="Gene3D" id="3.10.110.10">
    <property type="entry name" value="Ubiquitin Conjugating Enzyme"/>
    <property type="match status" value="1"/>
</dbReference>
<dbReference type="OrthoDB" id="1158011at2759"/>
<organism evidence="15 16">
    <name type="scientific">Linnemannia schmuckeri</name>
    <dbReference type="NCBI Taxonomy" id="64567"/>
    <lineage>
        <taxon>Eukaryota</taxon>
        <taxon>Fungi</taxon>
        <taxon>Fungi incertae sedis</taxon>
        <taxon>Mucoromycota</taxon>
        <taxon>Mortierellomycotina</taxon>
        <taxon>Mortierellomycetes</taxon>
        <taxon>Mortierellales</taxon>
        <taxon>Mortierellaceae</taxon>
        <taxon>Linnemannia</taxon>
    </lineage>
</organism>
<accession>A0A9P5RC66</accession>
<dbReference type="SUPFAM" id="SSF54495">
    <property type="entry name" value="UBC-like"/>
    <property type="match status" value="1"/>
</dbReference>
<evidence type="ECO:0000256" key="11">
    <source>
        <dbReference type="ARBA" id="ARBA00039885"/>
    </source>
</evidence>
<evidence type="ECO:0000256" key="13">
    <source>
        <dbReference type="SAM" id="Phobius"/>
    </source>
</evidence>
<dbReference type="PROSITE" id="PS50127">
    <property type="entry name" value="UBC_2"/>
    <property type="match status" value="1"/>
</dbReference>